<evidence type="ECO:0000256" key="1">
    <source>
        <dbReference type="SAM" id="Phobius"/>
    </source>
</evidence>
<comment type="caution">
    <text evidence="2">The sequence shown here is derived from an EMBL/GenBank/DDBJ whole genome shotgun (WGS) entry which is preliminary data.</text>
</comment>
<keyword evidence="1" id="KW-0812">Transmembrane</keyword>
<gene>
    <name evidence="2" type="ORF">HDF08_000234</name>
</gene>
<proteinExistence type="predicted"/>
<evidence type="ECO:0000313" key="2">
    <source>
        <dbReference type="EMBL" id="NYF88167.1"/>
    </source>
</evidence>
<dbReference type="AlphaFoldDB" id="A0A852V9T7"/>
<dbReference type="EMBL" id="JACCCU010000001">
    <property type="protein sequence ID" value="NYF88167.1"/>
    <property type="molecule type" value="Genomic_DNA"/>
</dbReference>
<organism evidence="2 3">
    <name type="scientific">Tunturiibacter lichenicola</name>
    <dbReference type="NCBI Taxonomy" id="2051959"/>
    <lineage>
        <taxon>Bacteria</taxon>
        <taxon>Pseudomonadati</taxon>
        <taxon>Acidobacteriota</taxon>
        <taxon>Terriglobia</taxon>
        <taxon>Terriglobales</taxon>
        <taxon>Acidobacteriaceae</taxon>
        <taxon>Tunturiibacter</taxon>
    </lineage>
</organism>
<reference evidence="2 3" key="1">
    <citation type="submission" date="2020-07" db="EMBL/GenBank/DDBJ databases">
        <title>Genomic Encyclopedia of Type Strains, Phase IV (KMG-V): Genome sequencing to study the core and pangenomes of soil and plant-associated prokaryotes.</title>
        <authorList>
            <person name="Whitman W."/>
        </authorList>
    </citation>
    <scope>NUCLEOTIDE SEQUENCE [LARGE SCALE GENOMIC DNA]</scope>
    <source>
        <strain evidence="2 3">M8UP22</strain>
    </source>
</reference>
<name>A0A852V9T7_9BACT</name>
<dbReference type="Proteomes" id="UP000564385">
    <property type="component" value="Unassembled WGS sequence"/>
</dbReference>
<keyword evidence="1" id="KW-0472">Membrane</keyword>
<evidence type="ECO:0000313" key="3">
    <source>
        <dbReference type="Proteomes" id="UP000564385"/>
    </source>
</evidence>
<sequence length="71" mass="8210">MKLERVLSFTIAMLATAHLMLAFLWKSSSGLHATLRIVIDLLIMAISFFWFTKTRQAKQQTLAERRKTNGR</sequence>
<feature type="transmembrane region" description="Helical" evidence="1">
    <location>
        <begin position="31"/>
        <end position="51"/>
    </location>
</feature>
<protein>
    <submittedName>
        <fullName evidence="2">Uncharacterized protein</fullName>
    </submittedName>
</protein>
<keyword evidence="1" id="KW-1133">Transmembrane helix</keyword>
<feature type="transmembrane region" description="Helical" evidence="1">
    <location>
        <begin position="7"/>
        <end position="25"/>
    </location>
</feature>
<accession>A0A852V9T7</accession>